<feature type="non-terminal residue" evidence="3">
    <location>
        <position position="649"/>
    </location>
</feature>
<feature type="compositionally biased region" description="Low complexity" evidence="2">
    <location>
        <begin position="608"/>
        <end position="622"/>
    </location>
</feature>
<dbReference type="EMBL" id="VZSX01000070">
    <property type="protein sequence ID" value="NXA37955.1"/>
    <property type="molecule type" value="Genomic_DNA"/>
</dbReference>
<feature type="compositionally biased region" description="Low complexity" evidence="2">
    <location>
        <begin position="632"/>
        <end position="649"/>
    </location>
</feature>
<proteinExistence type="predicted"/>
<feature type="coiled-coil region" evidence="1">
    <location>
        <begin position="558"/>
        <end position="595"/>
    </location>
</feature>
<feature type="region of interest" description="Disordered" evidence="2">
    <location>
        <begin position="599"/>
        <end position="649"/>
    </location>
</feature>
<evidence type="ECO:0000256" key="2">
    <source>
        <dbReference type="SAM" id="MobiDB-lite"/>
    </source>
</evidence>
<dbReference type="OrthoDB" id="10051906at2759"/>
<keyword evidence="1" id="KW-0175">Coiled coil</keyword>
<organism evidence="3 4">
    <name type="scientific">Eudromia elegans</name>
    <name type="common">Elegant crested-tinamou</name>
    <dbReference type="NCBI Taxonomy" id="8805"/>
    <lineage>
        <taxon>Eukaryota</taxon>
        <taxon>Metazoa</taxon>
        <taxon>Chordata</taxon>
        <taxon>Craniata</taxon>
        <taxon>Vertebrata</taxon>
        <taxon>Euteleostomi</taxon>
        <taxon>Archelosauria</taxon>
        <taxon>Archosauria</taxon>
        <taxon>Dinosauria</taxon>
        <taxon>Saurischia</taxon>
        <taxon>Theropoda</taxon>
        <taxon>Coelurosauria</taxon>
        <taxon>Aves</taxon>
        <taxon>Palaeognathae</taxon>
        <taxon>Tinamiformes</taxon>
        <taxon>Tinamidae</taxon>
        <taxon>Eudromia</taxon>
    </lineage>
</organism>
<dbReference type="Proteomes" id="UP000533954">
    <property type="component" value="Unassembled WGS sequence"/>
</dbReference>
<reference evidence="3 4" key="1">
    <citation type="submission" date="2019-09" db="EMBL/GenBank/DDBJ databases">
        <title>Bird 10,000 Genomes (B10K) Project - Family phase.</title>
        <authorList>
            <person name="Zhang G."/>
        </authorList>
    </citation>
    <scope>NUCLEOTIDE SEQUENCE [LARGE SCALE GENOMIC DNA]</scope>
    <source>
        <strain evidence="3">B10K-LSUMZ-16893</strain>
    </source>
</reference>
<accession>A0A7K7V979</accession>
<dbReference type="AlphaFoldDB" id="A0A7K7V979"/>
<dbReference type="InterPro" id="IPR029681">
    <property type="entry name" value="CCDC157"/>
</dbReference>
<dbReference type="PANTHER" id="PTHR43696">
    <property type="entry name" value="COILED-COIL DOMAIN-CONTAINING PROTEIN 157"/>
    <property type="match status" value="1"/>
</dbReference>
<feature type="compositionally biased region" description="Basic and acidic residues" evidence="2">
    <location>
        <begin position="144"/>
        <end position="160"/>
    </location>
</feature>
<name>A0A7K7V979_EUDEL</name>
<feature type="region of interest" description="Disordered" evidence="2">
    <location>
        <begin position="144"/>
        <end position="186"/>
    </location>
</feature>
<comment type="caution">
    <text evidence="3">The sequence shown here is derived from an EMBL/GenBank/DDBJ whole genome shotgun (WGS) entry which is preliminary data.</text>
</comment>
<keyword evidence="4" id="KW-1185">Reference proteome</keyword>
<dbReference type="PANTHER" id="PTHR43696:SF9">
    <property type="entry name" value="COILED-COIL DOMAIN-CONTAINING PROTEIN 157"/>
    <property type="match status" value="1"/>
</dbReference>
<feature type="non-terminal residue" evidence="3">
    <location>
        <position position="1"/>
    </location>
</feature>
<evidence type="ECO:0000256" key="1">
    <source>
        <dbReference type="SAM" id="Coils"/>
    </source>
</evidence>
<feature type="coiled-coil region" evidence="1">
    <location>
        <begin position="308"/>
        <end position="378"/>
    </location>
</feature>
<protein>
    <submittedName>
        <fullName evidence="3">CC157 protein</fullName>
    </submittedName>
</protein>
<sequence length="649" mass="71047">MAHLLGSPACMGGLRADLADLQGAIGDVLSRTGPVRYPSWKFPDRVSCELDLAELLERYDYVEGDVEFTQHAHVVLLELLVDRRLLLLLQSFTGYAENLLGEKAVPGAQPVGPGMSAGLTVRKCWSSVLRLGALCQRLLAERKTSRKDNPAPKATREGVNAEKPCVKSRSPSVPEPPSSTGVAQSTSPCLLQSVGVTDRDVSDGSPRGAARSVAGSDHSIAVSGCSVTTQTEESPLVPCDLCASAQRSLREVSEAIAGICQSQNIPSALSRFHETLEETLRRRSLSAMDMNYWASEQSKDLSRISKHLHMLLQLIDPLKSKLEEAEKQKEELQKKVEEFAKLLQEEKKTQEQQRKEAEQSLEAEKKEHLVTVAKLERDKEDLRRGTVTPVSPEVTKKTLLEDMRTQMVAKSQVLELQEKVQLLAGQQEGTGRELSAVTTQLEKEKAKVESMQRHEESLQAKQSALLRQLDSLDQEREELRASLADAEEDKARLAEQLRESRDKWEQSGSQLEEQQLRANVAGLQETSRKLKERERLLVSFPELHVPVEAQFESTGNLAEDMEKQLQANNIRLSVLEQENVRLRAALAKVKAAAQQGVLKVGPSRAEGTDTTPGPTRPRTVAGRGNGLPAADPALGNPSAPAAAGAGAAP</sequence>
<gene>
    <name evidence="3" type="primary">Ccdc157</name>
    <name evidence="3" type="ORF">EUDELE_R10510</name>
</gene>
<feature type="coiled-coil region" evidence="1">
    <location>
        <begin position="434"/>
        <end position="533"/>
    </location>
</feature>
<evidence type="ECO:0000313" key="4">
    <source>
        <dbReference type="Proteomes" id="UP000533954"/>
    </source>
</evidence>
<evidence type="ECO:0000313" key="3">
    <source>
        <dbReference type="EMBL" id="NXA37955.1"/>
    </source>
</evidence>